<name>A0AAV7PT47_PLEWA</name>
<evidence type="ECO:0000313" key="3">
    <source>
        <dbReference type="Proteomes" id="UP001066276"/>
    </source>
</evidence>
<gene>
    <name evidence="2" type="ORF">NDU88_008757</name>
</gene>
<keyword evidence="3" id="KW-1185">Reference proteome</keyword>
<reference evidence="2" key="1">
    <citation type="journal article" date="2022" name="bioRxiv">
        <title>Sequencing and chromosome-scale assembly of the giantPleurodeles waltlgenome.</title>
        <authorList>
            <person name="Brown T."/>
            <person name="Elewa A."/>
            <person name="Iarovenko S."/>
            <person name="Subramanian E."/>
            <person name="Araus A.J."/>
            <person name="Petzold A."/>
            <person name="Susuki M."/>
            <person name="Suzuki K.-i.T."/>
            <person name="Hayashi T."/>
            <person name="Toyoda A."/>
            <person name="Oliveira C."/>
            <person name="Osipova E."/>
            <person name="Leigh N.D."/>
            <person name="Simon A."/>
            <person name="Yun M.H."/>
        </authorList>
    </citation>
    <scope>NUCLEOTIDE SEQUENCE</scope>
    <source>
        <strain evidence="2">20211129_DDA</strain>
        <tissue evidence="2">Liver</tissue>
    </source>
</reference>
<organism evidence="2 3">
    <name type="scientific">Pleurodeles waltl</name>
    <name type="common">Iberian ribbed newt</name>
    <dbReference type="NCBI Taxonomy" id="8319"/>
    <lineage>
        <taxon>Eukaryota</taxon>
        <taxon>Metazoa</taxon>
        <taxon>Chordata</taxon>
        <taxon>Craniata</taxon>
        <taxon>Vertebrata</taxon>
        <taxon>Euteleostomi</taxon>
        <taxon>Amphibia</taxon>
        <taxon>Batrachia</taxon>
        <taxon>Caudata</taxon>
        <taxon>Salamandroidea</taxon>
        <taxon>Salamandridae</taxon>
        <taxon>Pleurodelinae</taxon>
        <taxon>Pleurodeles</taxon>
    </lineage>
</organism>
<sequence length="124" mass="12865">MSVNITWKRAISASIEVEAVERSEIFNSIATKRRPTAVISCSIRSVASVKRGSAGRVAEQRGIACVAMGLGSEIASENSSKEPVGPPGVTNAPALAHHDPARSQCGAPALVVRGVTPQCEMGLL</sequence>
<dbReference type="AlphaFoldDB" id="A0AAV7PT47"/>
<accession>A0AAV7PT47</accession>
<proteinExistence type="predicted"/>
<dbReference type="Proteomes" id="UP001066276">
    <property type="component" value="Chromosome 7"/>
</dbReference>
<protein>
    <submittedName>
        <fullName evidence="2">Uncharacterized protein</fullName>
    </submittedName>
</protein>
<evidence type="ECO:0000256" key="1">
    <source>
        <dbReference type="SAM" id="MobiDB-lite"/>
    </source>
</evidence>
<dbReference type="EMBL" id="JANPWB010000011">
    <property type="protein sequence ID" value="KAJ1130404.1"/>
    <property type="molecule type" value="Genomic_DNA"/>
</dbReference>
<evidence type="ECO:0000313" key="2">
    <source>
        <dbReference type="EMBL" id="KAJ1130404.1"/>
    </source>
</evidence>
<comment type="caution">
    <text evidence="2">The sequence shown here is derived from an EMBL/GenBank/DDBJ whole genome shotgun (WGS) entry which is preliminary data.</text>
</comment>
<feature type="region of interest" description="Disordered" evidence="1">
    <location>
        <begin position="76"/>
        <end position="96"/>
    </location>
</feature>